<organism evidence="2 3">
    <name type="scientific">Hesseltinella vesiculosa</name>
    <dbReference type="NCBI Taxonomy" id="101127"/>
    <lineage>
        <taxon>Eukaryota</taxon>
        <taxon>Fungi</taxon>
        <taxon>Fungi incertae sedis</taxon>
        <taxon>Mucoromycota</taxon>
        <taxon>Mucoromycotina</taxon>
        <taxon>Mucoromycetes</taxon>
        <taxon>Mucorales</taxon>
        <taxon>Cunninghamellaceae</taxon>
        <taxon>Hesseltinella</taxon>
    </lineage>
</organism>
<dbReference type="Proteomes" id="UP000242146">
    <property type="component" value="Unassembled WGS sequence"/>
</dbReference>
<feature type="region of interest" description="Disordered" evidence="1">
    <location>
        <begin position="46"/>
        <end position="96"/>
    </location>
</feature>
<evidence type="ECO:0000256" key="1">
    <source>
        <dbReference type="SAM" id="MobiDB-lite"/>
    </source>
</evidence>
<dbReference type="OrthoDB" id="372421at2759"/>
<sequence length="167" mass="19103">MEPPHSDSAHGHPFRHSLFPQLLPTTDASSLQAQRSFSFVDRHGHVDMPSRQYRPPSRPPGQVVAQNERTLRHQKRRPDQKQPLRLHPDDHCPHGKRHQFERFMDRDRVEMALAQGELYQGLLRINAKKPLDAYVTCDALDSVVFVCNAPTRHHALVGDLVAIQHPA</sequence>
<name>A0A1X2GD65_9FUNG</name>
<keyword evidence="3" id="KW-1185">Reference proteome</keyword>
<protein>
    <recommendedName>
        <fullName evidence="4">Rrp44-like cold shock domain-containing protein</fullName>
    </recommendedName>
</protein>
<evidence type="ECO:0000313" key="3">
    <source>
        <dbReference type="Proteomes" id="UP000242146"/>
    </source>
</evidence>
<comment type="caution">
    <text evidence="2">The sequence shown here is derived from an EMBL/GenBank/DDBJ whole genome shotgun (WGS) entry which is preliminary data.</text>
</comment>
<dbReference type="Gene3D" id="2.40.50.690">
    <property type="match status" value="1"/>
</dbReference>
<feature type="compositionally biased region" description="Basic and acidic residues" evidence="1">
    <location>
        <begin position="77"/>
        <end position="96"/>
    </location>
</feature>
<evidence type="ECO:0008006" key="4">
    <source>
        <dbReference type="Google" id="ProtNLM"/>
    </source>
</evidence>
<dbReference type="STRING" id="101127.A0A1X2GD65"/>
<proteinExistence type="predicted"/>
<reference evidence="2 3" key="1">
    <citation type="submission" date="2016-07" db="EMBL/GenBank/DDBJ databases">
        <title>Pervasive Adenine N6-methylation of Active Genes in Fungi.</title>
        <authorList>
            <consortium name="DOE Joint Genome Institute"/>
            <person name="Mondo S.J."/>
            <person name="Dannebaum R.O."/>
            <person name="Kuo R.C."/>
            <person name="Labutti K."/>
            <person name="Haridas S."/>
            <person name="Kuo A."/>
            <person name="Salamov A."/>
            <person name="Ahrendt S.R."/>
            <person name="Lipzen A."/>
            <person name="Sullivan W."/>
            <person name="Andreopoulos W.B."/>
            <person name="Clum A."/>
            <person name="Lindquist E."/>
            <person name="Daum C."/>
            <person name="Ramamoorthy G.K."/>
            <person name="Gryganskyi A."/>
            <person name="Culley D."/>
            <person name="Magnuson J.K."/>
            <person name="James T.Y."/>
            <person name="O'Malley M.A."/>
            <person name="Stajich J.E."/>
            <person name="Spatafora J.W."/>
            <person name="Visel A."/>
            <person name="Grigoriev I.V."/>
        </authorList>
    </citation>
    <scope>NUCLEOTIDE SEQUENCE [LARGE SCALE GENOMIC DNA]</scope>
    <source>
        <strain evidence="2 3">NRRL 3301</strain>
    </source>
</reference>
<evidence type="ECO:0000313" key="2">
    <source>
        <dbReference type="EMBL" id="ORX50973.1"/>
    </source>
</evidence>
<dbReference type="SUPFAM" id="SSF50249">
    <property type="entry name" value="Nucleic acid-binding proteins"/>
    <property type="match status" value="1"/>
</dbReference>
<dbReference type="InterPro" id="IPR012340">
    <property type="entry name" value="NA-bd_OB-fold"/>
</dbReference>
<feature type="region of interest" description="Disordered" evidence="1">
    <location>
        <begin position="1"/>
        <end position="21"/>
    </location>
</feature>
<accession>A0A1X2GD65</accession>
<feature type="compositionally biased region" description="Basic and acidic residues" evidence="1">
    <location>
        <begin position="1"/>
        <end position="10"/>
    </location>
</feature>
<dbReference type="AlphaFoldDB" id="A0A1X2GD65"/>
<gene>
    <name evidence="2" type="ORF">DM01DRAFT_1093514</name>
</gene>
<dbReference type="EMBL" id="MCGT01000022">
    <property type="protein sequence ID" value="ORX50973.1"/>
    <property type="molecule type" value="Genomic_DNA"/>
</dbReference>